<dbReference type="Proteomes" id="UP001209713">
    <property type="component" value="Unassembled WGS sequence"/>
</dbReference>
<feature type="domain" description="HTH araC/xylS-type" evidence="4">
    <location>
        <begin position="8"/>
        <end position="106"/>
    </location>
</feature>
<keyword evidence="2" id="KW-0238">DNA-binding</keyword>
<dbReference type="Gene3D" id="3.20.80.10">
    <property type="entry name" value="Regulatory factor, effector binding domain"/>
    <property type="match status" value="1"/>
</dbReference>
<protein>
    <submittedName>
        <fullName evidence="5">AraC family transcriptional regulator</fullName>
    </submittedName>
</protein>
<dbReference type="Pfam" id="PF06445">
    <property type="entry name" value="GyrI-like"/>
    <property type="match status" value="1"/>
</dbReference>
<dbReference type="InterPro" id="IPR050959">
    <property type="entry name" value="MarA-like"/>
</dbReference>
<dbReference type="InterPro" id="IPR018060">
    <property type="entry name" value="HTH_AraC"/>
</dbReference>
<dbReference type="InterPro" id="IPR009057">
    <property type="entry name" value="Homeodomain-like_sf"/>
</dbReference>
<dbReference type="SMART" id="SM00342">
    <property type="entry name" value="HTH_ARAC"/>
    <property type="match status" value="1"/>
</dbReference>
<accession>A0ABT2YSQ2</accession>
<dbReference type="InterPro" id="IPR011256">
    <property type="entry name" value="Reg_factor_effector_dom_sf"/>
</dbReference>
<dbReference type="EMBL" id="JAOVZB010000003">
    <property type="protein sequence ID" value="MCV2402923.1"/>
    <property type="molecule type" value="Genomic_DNA"/>
</dbReference>
<dbReference type="PROSITE" id="PS01124">
    <property type="entry name" value="HTH_ARAC_FAMILY_2"/>
    <property type="match status" value="1"/>
</dbReference>
<evidence type="ECO:0000313" key="5">
    <source>
        <dbReference type="EMBL" id="MCV2402923.1"/>
    </source>
</evidence>
<dbReference type="Gene3D" id="1.10.10.60">
    <property type="entry name" value="Homeodomain-like"/>
    <property type="match status" value="2"/>
</dbReference>
<keyword evidence="1" id="KW-0805">Transcription regulation</keyword>
<organism evidence="5 6">
    <name type="scientific">Marinomonas sargassi</name>
    <dbReference type="NCBI Taxonomy" id="2984494"/>
    <lineage>
        <taxon>Bacteria</taxon>
        <taxon>Pseudomonadati</taxon>
        <taxon>Pseudomonadota</taxon>
        <taxon>Gammaproteobacteria</taxon>
        <taxon>Oceanospirillales</taxon>
        <taxon>Oceanospirillaceae</taxon>
        <taxon>Marinomonas</taxon>
    </lineage>
</organism>
<dbReference type="Pfam" id="PF12833">
    <property type="entry name" value="HTH_18"/>
    <property type="match status" value="1"/>
</dbReference>
<evidence type="ECO:0000256" key="2">
    <source>
        <dbReference type="ARBA" id="ARBA00023125"/>
    </source>
</evidence>
<name>A0ABT2YSQ2_9GAMM</name>
<dbReference type="InterPro" id="IPR018062">
    <property type="entry name" value="HTH_AraC-typ_CS"/>
</dbReference>
<dbReference type="InterPro" id="IPR020449">
    <property type="entry name" value="Tscrpt_reg_AraC-type_HTH"/>
</dbReference>
<dbReference type="PANTHER" id="PTHR47504">
    <property type="entry name" value="RIGHT ORIGIN-BINDING PROTEIN"/>
    <property type="match status" value="1"/>
</dbReference>
<dbReference type="SUPFAM" id="SSF46689">
    <property type="entry name" value="Homeodomain-like"/>
    <property type="match status" value="2"/>
</dbReference>
<dbReference type="RefSeq" id="WP_263530302.1">
    <property type="nucleotide sequence ID" value="NZ_JAOVZB010000003.1"/>
</dbReference>
<gene>
    <name evidence="5" type="ORF">OFY17_08525</name>
</gene>
<dbReference type="PROSITE" id="PS00041">
    <property type="entry name" value="HTH_ARAC_FAMILY_1"/>
    <property type="match status" value="1"/>
</dbReference>
<keyword evidence="3" id="KW-0804">Transcription</keyword>
<comment type="caution">
    <text evidence="5">The sequence shown here is derived from an EMBL/GenBank/DDBJ whole genome shotgun (WGS) entry which is preliminary data.</text>
</comment>
<dbReference type="InterPro" id="IPR029442">
    <property type="entry name" value="GyrI-like"/>
</dbReference>
<dbReference type="SUPFAM" id="SSF55136">
    <property type="entry name" value="Probable bacterial effector-binding domain"/>
    <property type="match status" value="1"/>
</dbReference>
<evidence type="ECO:0000313" key="6">
    <source>
        <dbReference type="Proteomes" id="UP001209713"/>
    </source>
</evidence>
<keyword evidence="6" id="KW-1185">Reference proteome</keyword>
<dbReference type="InterPro" id="IPR010499">
    <property type="entry name" value="AraC_E-bd"/>
</dbReference>
<reference evidence="5 6" key="1">
    <citation type="submission" date="2022-10" db="EMBL/GenBank/DDBJ databases">
        <title>Marinomonas transparenta sp. nov. and Marinomonas sargassi sp. nov., isolated from marine alga (Sargassum natans (L.) Gaillon).</title>
        <authorList>
            <person name="Wang Y."/>
        </authorList>
    </citation>
    <scope>NUCLEOTIDE SEQUENCE [LARGE SCALE GENOMIC DNA]</scope>
    <source>
        <strain evidence="5 6">C2222</strain>
    </source>
</reference>
<proteinExistence type="predicted"/>
<dbReference type="PANTHER" id="PTHR47504:SF5">
    <property type="entry name" value="RIGHT ORIGIN-BINDING PROTEIN"/>
    <property type="match status" value="1"/>
</dbReference>
<dbReference type="PRINTS" id="PR00032">
    <property type="entry name" value="HTHARAC"/>
</dbReference>
<dbReference type="SMART" id="SM00871">
    <property type="entry name" value="AraC_E_bind"/>
    <property type="match status" value="1"/>
</dbReference>
<evidence type="ECO:0000256" key="1">
    <source>
        <dbReference type="ARBA" id="ARBA00023015"/>
    </source>
</evidence>
<evidence type="ECO:0000259" key="4">
    <source>
        <dbReference type="PROSITE" id="PS01124"/>
    </source>
</evidence>
<evidence type="ECO:0000256" key="3">
    <source>
        <dbReference type="ARBA" id="ARBA00023163"/>
    </source>
</evidence>
<sequence>MKYLDRIQKGIDFIEENLDSPIPLTSISAHANMSHWHFQRIFKALTNETLKSYVRSRRIANSMDSLYNKDLSILDVALAAGFESHEAYTRAFQKLFGYSPNEYRQRARQPLIIKKARINQDYLENLSQNLTLEPRIYTAPKKILVGTKIEVIGIESEKTNIAEKLPELWQDFMPRLTEIEHKVEGTCYGIISVEKNDNEEQKLFYTACIEVTDITSLPEGMVSTSLPEQEYAEFKHTGQVNTDEFNQTIGYIYSSWLLRSDMKHTYGPDVETYGPEFEYLSDSSVVYYAIPIEPITV</sequence>